<keyword evidence="1" id="KW-1133">Transmembrane helix</keyword>
<protein>
    <submittedName>
        <fullName evidence="2">Uncharacterized protein</fullName>
    </submittedName>
</protein>
<accession>A0A7X1N5M6</accession>
<dbReference type="SUPFAM" id="SSF52343">
    <property type="entry name" value="Ferredoxin reductase-like, C-terminal NADP-linked domain"/>
    <property type="match status" value="1"/>
</dbReference>
<evidence type="ECO:0000313" key="2">
    <source>
        <dbReference type="EMBL" id="MPW15770.1"/>
    </source>
</evidence>
<comment type="caution">
    <text evidence="2">The sequence shown here is derived from an EMBL/GenBank/DDBJ whole genome shotgun (WGS) entry which is preliminary data.</text>
</comment>
<feature type="transmembrane region" description="Helical" evidence="1">
    <location>
        <begin position="54"/>
        <end position="77"/>
    </location>
</feature>
<sequence>MAMLADLSARPAAPDTTLFFCARSQRDLYCHDDLERLRRAWPGTGRLLRLPVPMLIYFGAGTAAAMMYGFKGIVTFLRHAGLSLQFMVARLRCWASVARRCGKGADVAGLSACLSGRTLNR</sequence>
<dbReference type="Proteomes" id="UP000484381">
    <property type="component" value="Unassembled WGS sequence"/>
</dbReference>
<gene>
    <name evidence="2" type="ORF">GCT13_02275</name>
</gene>
<keyword evidence="1" id="KW-0472">Membrane</keyword>
<keyword evidence="3" id="KW-1185">Reference proteome</keyword>
<proteinExistence type="predicted"/>
<name>A0A7X1N5M6_9BURK</name>
<dbReference type="InterPro" id="IPR039261">
    <property type="entry name" value="FNR_nucleotide-bd"/>
</dbReference>
<evidence type="ECO:0000256" key="1">
    <source>
        <dbReference type="SAM" id="Phobius"/>
    </source>
</evidence>
<organism evidence="2 3">
    <name type="scientific">Paraburkholderia franconis</name>
    <dbReference type="NCBI Taxonomy" id="2654983"/>
    <lineage>
        <taxon>Bacteria</taxon>
        <taxon>Pseudomonadati</taxon>
        <taxon>Pseudomonadota</taxon>
        <taxon>Betaproteobacteria</taxon>
        <taxon>Burkholderiales</taxon>
        <taxon>Burkholderiaceae</taxon>
        <taxon>Paraburkholderia</taxon>
    </lineage>
</organism>
<dbReference type="AlphaFoldDB" id="A0A7X1N5M6"/>
<keyword evidence="1" id="KW-0812">Transmembrane</keyword>
<reference evidence="2 3" key="1">
    <citation type="submission" date="2019-10" db="EMBL/GenBank/DDBJ databases">
        <title>Paraburkholderia sp. isolated from nodules of Mimosa pudica from Brazilian Atlantic Forest soils.</title>
        <authorList>
            <person name="Paulitsch F."/>
            <person name="Hungria M."/>
            <person name="Dall'Agnol R."/>
        </authorList>
    </citation>
    <scope>NUCLEOTIDE SEQUENCE [LARGE SCALE GENOMIC DNA]</scope>
    <source>
        <strain evidence="2 3">CNPSo 3157</strain>
    </source>
</reference>
<dbReference type="EMBL" id="WHNP01000002">
    <property type="protein sequence ID" value="MPW15770.1"/>
    <property type="molecule type" value="Genomic_DNA"/>
</dbReference>
<dbReference type="RefSeq" id="WP_152755162.1">
    <property type="nucleotide sequence ID" value="NZ_WHNP01000002.1"/>
</dbReference>
<evidence type="ECO:0000313" key="3">
    <source>
        <dbReference type="Proteomes" id="UP000484381"/>
    </source>
</evidence>